<dbReference type="KEGG" id="hpse:HPF_17315"/>
<proteinExistence type="predicted"/>
<evidence type="ECO:0000313" key="2">
    <source>
        <dbReference type="EMBL" id="QBM29457.1"/>
    </source>
</evidence>
<sequence length="126" mass="13593">MLFLSRLRGRCQCPVLWCLLVSWSLVFASPLIQPPQSTTVCSSTGLQWVDLDNEGAPATTGHAMDCALCLPTALPSPPPISDAWLLDFGHHQRAVATATRHPVPEATPPPARGPPRFPSPTLEVFT</sequence>
<accession>A0A4P6X026</accession>
<reference evidence="2 3" key="1">
    <citation type="submission" date="2019-03" db="EMBL/GenBank/DDBJ databases">
        <authorList>
            <person name="Sebastian G."/>
            <person name="Baumann P."/>
            <person name="Ruckert C."/>
            <person name="Kalinowski J."/>
            <person name="Nebel B."/>
            <person name="Takors R."/>
            <person name="Blombach B."/>
        </authorList>
    </citation>
    <scope>NUCLEOTIDE SEQUENCE [LARGE SCALE GENOMIC DNA]</scope>
    <source>
        <strain evidence="2 3">DSM 1084</strain>
    </source>
</reference>
<organism evidence="2 3">
    <name type="scientific">Hydrogenophaga pseudoflava</name>
    <name type="common">Pseudomonas carboxydoflava</name>
    <dbReference type="NCBI Taxonomy" id="47421"/>
    <lineage>
        <taxon>Bacteria</taxon>
        <taxon>Pseudomonadati</taxon>
        <taxon>Pseudomonadota</taxon>
        <taxon>Betaproteobacteria</taxon>
        <taxon>Burkholderiales</taxon>
        <taxon>Comamonadaceae</taxon>
        <taxon>Hydrogenophaga</taxon>
    </lineage>
</organism>
<evidence type="ECO:0008006" key="4">
    <source>
        <dbReference type="Google" id="ProtNLM"/>
    </source>
</evidence>
<dbReference type="AlphaFoldDB" id="A0A4P6X026"/>
<feature type="compositionally biased region" description="Pro residues" evidence="1">
    <location>
        <begin position="105"/>
        <end position="118"/>
    </location>
</feature>
<name>A0A4P6X026_HYDPS</name>
<dbReference type="RefSeq" id="WP_133157334.1">
    <property type="nucleotide sequence ID" value="NZ_CP037867.1"/>
</dbReference>
<feature type="region of interest" description="Disordered" evidence="1">
    <location>
        <begin position="97"/>
        <end position="126"/>
    </location>
</feature>
<dbReference type="Proteomes" id="UP000293912">
    <property type="component" value="Chromosome"/>
</dbReference>
<keyword evidence="3" id="KW-1185">Reference proteome</keyword>
<evidence type="ECO:0000313" key="3">
    <source>
        <dbReference type="Proteomes" id="UP000293912"/>
    </source>
</evidence>
<gene>
    <name evidence="2" type="ORF">HPF_17315</name>
</gene>
<protein>
    <recommendedName>
        <fullName evidence="4">DUF2946 domain-containing protein</fullName>
    </recommendedName>
</protein>
<dbReference type="EMBL" id="CP037867">
    <property type="protein sequence ID" value="QBM29457.1"/>
    <property type="molecule type" value="Genomic_DNA"/>
</dbReference>
<evidence type="ECO:0000256" key="1">
    <source>
        <dbReference type="SAM" id="MobiDB-lite"/>
    </source>
</evidence>